<sequence length="161" mass="18577">MFFNILVFVVYIQLFITSRTGKLYRFESLLLFNCHLNTTLDCSLSKNLLIVAARCSECTLLFYFRDLPDSLLNTKTQRDKDFTQEFLVGGKRCFTRCLEKQDSALSAFFVCFVLKPLLSARAEPCPYNSGIYLFQLCEINFTISCVEKQSLLKEQQTALEP</sequence>
<keyword evidence="2" id="KW-1185">Reference proteome</keyword>
<dbReference type="STRING" id="1346286.SAMN05444362_101514"/>
<dbReference type="EMBL" id="FQUC01000001">
    <property type="protein sequence ID" value="SHE52149.1"/>
    <property type="molecule type" value="Genomic_DNA"/>
</dbReference>
<accession>A0A1M4U5Y9</accession>
<name>A0A1M4U5Y9_9BACT</name>
<evidence type="ECO:0000313" key="2">
    <source>
        <dbReference type="Proteomes" id="UP000184480"/>
    </source>
</evidence>
<evidence type="ECO:0000313" key="1">
    <source>
        <dbReference type="EMBL" id="SHE52149.1"/>
    </source>
</evidence>
<dbReference type="AlphaFoldDB" id="A0A1M4U5Y9"/>
<protein>
    <submittedName>
        <fullName evidence="1">Uncharacterized protein</fullName>
    </submittedName>
</protein>
<reference evidence="2" key="1">
    <citation type="submission" date="2016-11" db="EMBL/GenBank/DDBJ databases">
        <authorList>
            <person name="Varghese N."/>
            <person name="Submissions S."/>
        </authorList>
    </citation>
    <scope>NUCLEOTIDE SEQUENCE [LARGE SCALE GENOMIC DNA]</scope>
    <source>
        <strain evidence="2">DSM 27370</strain>
    </source>
</reference>
<gene>
    <name evidence="1" type="ORF">SAMN05444362_101514</name>
</gene>
<proteinExistence type="predicted"/>
<dbReference type="Proteomes" id="UP000184480">
    <property type="component" value="Unassembled WGS sequence"/>
</dbReference>
<organism evidence="1 2">
    <name type="scientific">Dysgonomonas macrotermitis</name>
    <dbReference type="NCBI Taxonomy" id="1346286"/>
    <lineage>
        <taxon>Bacteria</taxon>
        <taxon>Pseudomonadati</taxon>
        <taxon>Bacteroidota</taxon>
        <taxon>Bacteroidia</taxon>
        <taxon>Bacteroidales</taxon>
        <taxon>Dysgonomonadaceae</taxon>
        <taxon>Dysgonomonas</taxon>
    </lineage>
</organism>